<feature type="transmembrane region" description="Helical" evidence="1">
    <location>
        <begin position="140"/>
        <end position="163"/>
    </location>
</feature>
<comment type="caution">
    <text evidence="2">The sequence shown here is derived from an EMBL/GenBank/DDBJ whole genome shotgun (WGS) entry which is preliminary data.</text>
</comment>
<dbReference type="InterPro" id="IPR017195">
    <property type="entry name" value="ABC_thiamin-permease_prd"/>
</dbReference>
<evidence type="ECO:0000256" key="1">
    <source>
        <dbReference type="SAM" id="Phobius"/>
    </source>
</evidence>
<gene>
    <name evidence="2" type="ORF">A2Z33_05150</name>
</gene>
<feature type="transmembrane region" description="Helical" evidence="1">
    <location>
        <begin position="41"/>
        <end position="61"/>
    </location>
</feature>
<evidence type="ECO:0000313" key="2">
    <source>
        <dbReference type="EMBL" id="OGG02419.1"/>
    </source>
</evidence>
<evidence type="ECO:0000313" key="3">
    <source>
        <dbReference type="Proteomes" id="UP000178448"/>
    </source>
</evidence>
<sequence length="255" mass="27708">MNAWITALPATIRNKPFLFFSALLGIVASVAIRNSSLATLIVALVWGITFYLVVSFFFAWARKSGAGQFMADYTTRDIVVMAALIAVGGVAKAYWGQARLLLESMFGPYAVFVIGPGFYMWGVLACILVRKPLSGTISMVLGGVVEILAGNPFGLPVLLFNFWEGFGPDLAYQGVFRGKRYDWLPGIVGGWFSAIFGLWYGWVYFGFSQLPLWAFIIYLLEVFVAGILGGIAGYLLAKGLEAIGVKQPAPAVIES</sequence>
<organism evidence="2 3">
    <name type="scientific">Candidatus Gottesmanbacteria bacterium RBG_16_52_11</name>
    <dbReference type="NCBI Taxonomy" id="1798374"/>
    <lineage>
        <taxon>Bacteria</taxon>
        <taxon>Candidatus Gottesmaniibacteriota</taxon>
    </lineage>
</organism>
<keyword evidence="1" id="KW-0812">Transmembrane</keyword>
<feature type="transmembrane region" description="Helical" evidence="1">
    <location>
        <begin position="183"/>
        <end position="205"/>
    </location>
</feature>
<reference evidence="2 3" key="1">
    <citation type="journal article" date="2016" name="Nat. Commun.">
        <title>Thousands of microbial genomes shed light on interconnected biogeochemical processes in an aquifer system.</title>
        <authorList>
            <person name="Anantharaman K."/>
            <person name="Brown C.T."/>
            <person name="Hug L.A."/>
            <person name="Sharon I."/>
            <person name="Castelle C.J."/>
            <person name="Probst A.J."/>
            <person name="Thomas B.C."/>
            <person name="Singh A."/>
            <person name="Wilkins M.J."/>
            <person name="Karaoz U."/>
            <person name="Brodie E.L."/>
            <person name="Williams K.H."/>
            <person name="Hubbard S.S."/>
            <person name="Banfield J.F."/>
        </authorList>
    </citation>
    <scope>NUCLEOTIDE SEQUENCE [LARGE SCALE GENOMIC DNA]</scope>
</reference>
<dbReference type="Proteomes" id="UP000178448">
    <property type="component" value="Unassembled WGS sequence"/>
</dbReference>
<feature type="transmembrane region" description="Helical" evidence="1">
    <location>
        <begin position="212"/>
        <end position="237"/>
    </location>
</feature>
<feature type="transmembrane region" description="Helical" evidence="1">
    <location>
        <begin position="73"/>
        <end position="95"/>
    </location>
</feature>
<dbReference type="AlphaFoldDB" id="A0A1F5YQF8"/>
<name>A0A1F5YQF8_9BACT</name>
<feature type="transmembrane region" description="Helical" evidence="1">
    <location>
        <begin position="107"/>
        <end position="128"/>
    </location>
</feature>
<accession>A0A1F5YQF8</accession>
<proteinExistence type="predicted"/>
<dbReference type="Pfam" id="PF09819">
    <property type="entry name" value="ABC_cobalt"/>
    <property type="match status" value="1"/>
</dbReference>
<dbReference type="EMBL" id="MFJD01000008">
    <property type="protein sequence ID" value="OGG02419.1"/>
    <property type="molecule type" value="Genomic_DNA"/>
</dbReference>
<keyword evidence="1" id="KW-1133">Transmembrane helix</keyword>
<protein>
    <submittedName>
        <fullName evidence="2">Uncharacterized protein</fullName>
    </submittedName>
</protein>
<keyword evidence="1" id="KW-0472">Membrane</keyword>